<feature type="compositionally biased region" description="Polar residues" evidence="1">
    <location>
        <begin position="572"/>
        <end position="585"/>
    </location>
</feature>
<dbReference type="InterPro" id="IPR035897">
    <property type="entry name" value="Toll_tir_struct_dom_sf"/>
</dbReference>
<protein>
    <recommendedName>
        <fullName evidence="2">TIR domain-containing protein</fullName>
    </recommendedName>
</protein>
<comment type="caution">
    <text evidence="3">The sequence shown here is derived from an EMBL/GenBank/DDBJ whole genome shotgun (WGS) entry which is preliminary data.</text>
</comment>
<dbReference type="GO" id="GO:0007165">
    <property type="term" value="P:signal transduction"/>
    <property type="evidence" value="ECO:0007669"/>
    <property type="project" value="InterPro"/>
</dbReference>
<name>A0A2T7NPX3_POMCA</name>
<evidence type="ECO:0000313" key="3">
    <source>
        <dbReference type="EMBL" id="PVD23202.1"/>
    </source>
</evidence>
<sequence>MEAGEDGHEDRTAGKTAVEEVARRNGIVCNTSYPSLSSGPSLLSAASITRLRLKACRTCPPSSLQPSDATTAEPVELQPRVDAAQIFIGLRELRGRIRTSKTCGRAVWLPGHQQQRVAWSCVPVRGEGPGQQRVRLSWSEHSDANTHAEPCEKESSFCDCACEAHRKISQTKSLTIQLESPLRAVSTISNETPAGGGSSRVRYHHGRTLSDFTHKLRLDHFGDSPKASDLFRPSSPPGHRQQTAKNRRSYHGPETERLVLPNTTAGTSRRILLTMAAGIRIPEGQLEDSSDYPQAVCDSHLSAYSSDCPSDTQPLLAVPKVRVQSSPVSSDLQLCLDNSLARFPYRSEDSASCRKSSREESNGHNATTVLIPPAASSNSTGETPRLGVVVTASSPTGSDTLAAPPLSELYRYHVFFSHCAQDVAWVQSVVERLQDSPYNYRCAFSPDLEQDRAALEQNLLCSAMLSERVILVLSRQYVKETWYVFEKILRQLTQMSLHNQRIMGVLLEDCVIPESLGELYFLDTSDPDFFEVFTKRLKSGRIPRSSDSVSSDLAGRGSIAPPPSTPRPNHVVSLTQSPANLTGGVQTPLRAKHENRIWCSDF</sequence>
<dbReference type="AlphaFoldDB" id="A0A2T7NPX3"/>
<dbReference type="Proteomes" id="UP000245119">
    <property type="component" value="Linkage Group LG10"/>
</dbReference>
<evidence type="ECO:0000259" key="2">
    <source>
        <dbReference type="PROSITE" id="PS50104"/>
    </source>
</evidence>
<dbReference type="PROSITE" id="PS50104">
    <property type="entry name" value="TIR"/>
    <property type="match status" value="1"/>
</dbReference>
<feature type="region of interest" description="Disordered" evidence="1">
    <location>
        <begin position="541"/>
        <end position="586"/>
    </location>
</feature>
<dbReference type="EMBL" id="PZQS01000010">
    <property type="protein sequence ID" value="PVD23202.1"/>
    <property type="molecule type" value="Genomic_DNA"/>
</dbReference>
<feature type="compositionally biased region" description="Basic and acidic residues" evidence="1">
    <location>
        <begin position="351"/>
        <end position="362"/>
    </location>
</feature>
<feature type="region of interest" description="Disordered" evidence="1">
    <location>
        <begin position="351"/>
        <end position="383"/>
    </location>
</feature>
<dbReference type="Pfam" id="PF13676">
    <property type="entry name" value="TIR_2"/>
    <property type="match status" value="1"/>
</dbReference>
<proteinExistence type="predicted"/>
<dbReference type="STRING" id="400727.A0A2T7NPX3"/>
<reference evidence="3 4" key="1">
    <citation type="submission" date="2018-04" db="EMBL/GenBank/DDBJ databases">
        <title>The genome of golden apple snail Pomacea canaliculata provides insight into stress tolerance and invasive adaptation.</title>
        <authorList>
            <person name="Liu C."/>
            <person name="Liu B."/>
            <person name="Ren Y."/>
            <person name="Zhang Y."/>
            <person name="Wang H."/>
            <person name="Li S."/>
            <person name="Jiang F."/>
            <person name="Yin L."/>
            <person name="Zhang G."/>
            <person name="Qian W."/>
            <person name="Fan W."/>
        </authorList>
    </citation>
    <scope>NUCLEOTIDE SEQUENCE [LARGE SCALE GENOMIC DNA]</scope>
    <source>
        <strain evidence="3">SZHN2017</strain>
        <tissue evidence="3">Muscle</tissue>
    </source>
</reference>
<evidence type="ECO:0000256" key="1">
    <source>
        <dbReference type="SAM" id="MobiDB-lite"/>
    </source>
</evidence>
<gene>
    <name evidence="3" type="ORF">C0Q70_16465</name>
</gene>
<dbReference type="OrthoDB" id="1081807at2759"/>
<keyword evidence="4" id="KW-1185">Reference proteome</keyword>
<evidence type="ECO:0000313" key="4">
    <source>
        <dbReference type="Proteomes" id="UP000245119"/>
    </source>
</evidence>
<dbReference type="Gene3D" id="3.40.50.10140">
    <property type="entry name" value="Toll/interleukin-1 receptor homology (TIR) domain"/>
    <property type="match status" value="1"/>
</dbReference>
<accession>A0A2T7NPX3</accession>
<organism evidence="3 4">
    <name type="scientific">Pomacea canaliculata</name>
    <name type="common">Golden apple snail</name>
    <dbReference type="NCBI Taxonomy" id="400727"/>
    <lineage>
        <taxon>Eukaryota</taxon>
        <taxon>Metazoa</taxon>
        <taxon>Spiralia</taxon>
        <taxon>Lophotrochozoa</taxon>
        <taxon>Mollusca</taxon>
        <taxon>Gastropoda</taxon>
        <taxon>Caenogastropoda</taxon>
        <taxon>Architaenioglossa</taxon>
        <taxon>Ampullarioidea</taxon>
        <taxon>Ampullariidae</taxon>
        <taxon>Pomacea</taxon>
    </lineage>
</organism>
<feature type="domain" description="TIR" evidence="2">
    <location>
        <begin position="410"/>
        <end position="541"/>
    </location>
</feature>
<feature type="region of interest" description="Disordered" evidence="1">
    <location>
        <begin position="223"/>
        <end position="256"/>
    </location>
</feature>
<dbReference type="InterPro" id="IPR000157">
    <property type="entry name" value="TIR_dom"/>
</dbReference>
<dbReference type="SUPFAM" id="SSF52200">
    <property type="entry name" value="Toll/Interleukin receptor TIR domain"/>
    <property type="match status" value="1"/>
</dbReference>